<sequence length="244" mass="28748">MVNFLLGQQGGYTKYPCFICLWDSRARNQHWITKIWPLRENMEVGKANVINEPLISRENILLPPLHIKLGLLKQFIKALDKNGVCFKYVCQKFPALSMEKLKAGIFDGPQIRTLIKDTEFVAHMTQIESEAWLSFVLVVKNFLGNHKAPEYQELVAKMLQNFNRLGVNMSIKLHFLHSHLDRFPQNLGDYSEEQGERFHQDIRIMEERYQGRWDSHMMADYCWTLKRDCPDKVNKRKSQRKSFS</sequence>
<gene>
    <name evidence="1" type="ORF">PYW07_006709</name>
</gene>
<keyword evidence="2" id="KW-1185">Reference proteome</keyword>
<protein>
    <submittedName>
        <fullName evidence="1">Uncharacterized protein</fullName>
    </submittedName>
</protein>
<proteinExistence type="predicted"/>
<accession>A0AAD7YVC9</accession>
<name>A0AAD7YVC9_MYTSE</name>
<organism evidence="1 2">
    <name type="scientific">Mythimna separata</name>
    <name type="common">Oriental armyworm</name>
    <name type="synonym">Pseudaletia separata</name>
    <dbReference type="NCBI Taxonomy" id="271217"/>
    <lineage>
        <taxon>Eukaryota</taxon>
        <taxon>Metazoa</taxon>
        <taxon>Ecdysozoa</taxon>
        <taxon>Arthropoda</taxon>
        <taxon>Hexapoda</taxon>
        <taxon>Insecta</taxon>
        <taxon>Pterygota</taxon>
        <taxon>Neoptera</taxon>
        <taxon>Endopterygota</taxon>
        <taxon>Lepidoptera</taxon>
        <taxon>Glossata</taxon>
        <taxon>Ditrysia</taxon>
        <taxon>Noctuoidea</taxon>
        <taxon>Noctuidae</taxon>
        <taxon>Noctuinae</taxon>
        <taxon>Hadenini</taxon>
        <taxon>Mythimna</taxon>
    </lineage>
</organism>
<dbReference type="EMBL" id="JARGEI010000007">
    <property type="protein sequence ID" value="KAJ8729013.1"/>
    <property type="molecule type" value="Genomic_DNA"/>
</dbReference>
<comment type="caution">
    <text evidence="1">The sequence shown here is derived from an EMBL/GenBank/DDBJ whole genome shotgun (WGS) entry which is preliminary data.</text>
</comment>
<evidence type="ECO:0000313" key="2">
    <source>
        <dbReference type="Proteomes" id="UP001231518"/>
    </source>
</evidence>
<dbReference type="PANTHER" id="PTHR46114">
    <property type="entry name" value="APPLE DOMAIN-CONTAINING PROTEIN"/>
    <property type="match status" value="1"/>
</dbReference>
<dbReference type="PANTHER" id="PTHR46114:SF1">
    <property type="entry name" value="ZAD DOMAIN-CONTAINING PROTEIN"/>
    <property type="match status" value="1"/>
</dbReference>
<evidence type="ECO:0000313" key="1">
    <source>
        <dbReference type="EMBL" id="KAJ8729013.1"/>
    </source>
</evidence>
<reference evidence="1" key="1">
    <citation type="submission" date="2023-03" db="EMBL/GenBank/DDBJ databases">
        <title>Chromosome-level genomes of two armyworms, Mythimna separata and Mythimna loreyi, provide insights into the biosynthesis and reception of sex pheromones.</title>
        <authorList>
            <person name="Zhao H."/>
        </authorList>
    </citation>
    <scope>NUCLEOTIDE SEQUENCE</scope>
    <source>
        <strain evidence="1">BeijingLab</strain>
        <tissue evidence="1">Pupa</tissue>
    </source>
</reference>
<dbReference type="Proteomes" id="UP001231518">
    <property type="component" value="Chromosome 19"/>
</dbReference>
<dbReference type="AlphaFoldDB" id="A0AAD7YVC9"/>